<proteinExistence type="predicted"/>
<dbReference type="PANTHER" id="PTHR20957">
    <property type="entry name" value="RNA-BINDING PROTEIN 48"/>
    <property type="match status" value="1"/>
</dbReference>
<keyword evidence="2" id="KW-1185">Reference proteome</keyword>
<sequence>NCTRKDGCVRVYTVCDESRSKKELFILTNRFGSLIDVNQWIQKTVRSLLMSSSGSSSVSSLMPGRGSWMNLFSWGIGFRSHNAPEFESLSDTKDKLETRRKDVHSRSNRRIFLFLTYCNNNKVCVSSKKHNRWDNNMNLTTLSTCFIFQVTKSDNFSSQRSLEREMEYQFHRRDAPITLVSSDQEYFGSASMNQTVREKLDKIQESGNQKRIIQTEPELKKTGVVDNRRRI</sequence>
<reference evidence="1 2" key="1">
    <citation type="submission" date="2021-05" db="EMBL/GenBank/DDBJ databases">
        <title>Genome Assembly of Synthetic Allotetraploid Brassica napus Reveals Homoeologous Exchanges between Subgenomes.</title>
        <authorList>
            <person name="Davis J.T."/>
        </authorList>
    </citation>
    <scope>NUCLEOTIDE SEQUENCE [LARGE SCALE GENOMIC DNA]</scope>
    <source>
        <strain evidence="2">cv. Da-Ae</strain>
        <tissue evidence="1">Seedling</tissue>
    </source>
</reference>
<dbReference type="PANTHER" id="PTHR20957:SF0">
    <property type="entry name" value="RNA-BINDING PROTEIN 48"/>
    <property type="match status" value="1"/>
</dbReference>
<dbReference type="Proteomes" id="UP000824890">
    <property type="component" value="Unassembled WGS sequence"/>
</dbReference>
<evidence type="ECO:0000313" key="1">
    <source>
        <dbReference type="EMBL" id="KAH0886303.1"/>
    </source>
</evidence>
<comment type="caution">
    <text evidence="1">The sequence shown here is derived from an EMBL/GenBank/DDBJ whole genome shotgun (WGS) entry which is preliminary data.</text>
</comment>
<dbReference type="EMBL" id="JAGKQM010000014">
    <property type="protein sequence ID" value="KAH0886303.1"/>
    <property type="molecule type" value="Genomic_DNA"/>
</dbReference>
<accession>A0ABQ8A1H9</accession>
<evidence type="ECO:0000313" key="2">
    <source>
        <dbReference type="Proteomes" id="UP000824890"/>
    </source>
</evidence>
<protein>
    <submittedName>
        <fullName evidence="1">Uncharacterized protein</fullName>
    </submittedName>
</protein>
<dbReference type="InterPro" id="IPR039599">
    <property type="entry name" value="RBM48"/>
</dbReference>
<name>A0ABQ8A1H9_BRANA</name>
<feature type="non-terminal residue" evidence="1">
    <location>
        <position position="1"/>
    </location>
</feature>
<gene>
    <name evidence="1" type="ORF">HID58_062399</name>
</gene>
<organism evidence="1 2">
    <name type="scientific">Brassica napus</name>
    <name type="common">Rape</name>
    <dbReference type="NCBI Taxonomy" id="3708"/>
    <lineage>
        <taxon>Eukaryota</taxon>
        <taxon>Viridiplantae</taxon>
        <taxon>Streptophyta</taxon>
        <taxon>Embryophyta</taxon>
        <taxon>Tracheophyta</taxon>
        <taxon>Spermatophyta</taxon>
        <taxon>Magnoliopsida</taxon>
        <taxon>eudicotyledons</taxon>
        <taxon>Gunneridae</taxon>
        <taxon>Pentapetalae</taxon>
        <taxon>rosids</taxon>
        <taxon>malvids</taxon>
        <taxon>Brassicales</taxon>
        <taxon>Brassicaceae</taxon>
        <taxon>Brassiceae</taxon>
        <taxon>Brassica</taxon>
    </lineage>
</organism>